<dbReference type="GO" id="GO:0004497">
    <property type="term" value="F:monooxygenase activity"/>
    <property type="evidence" value="ECO:0007669"/>
    <property type="project" value="UniProtKB-KW"/>
</dbReference>
<reference evidence="1 2" key="1">
    <citation type="journal article" date="2019" name="Int. J. Syst. Evol. Microbiol.">
        <title>The Global Catalogue of Microorganisms (GCM) 10K type strain sequencing project: providing services to taxonomists for standard genome sequencing and annotation.</title>
        <authorList>
            <consortium name="The Broad Institute Genomics Platform"/>
            <consortium name="The Broad Institute Genome Sequencing Center for Infectious Disease"/>
            <person name="Wu L."/>
            <person name="Ma J."/>
        </authorList>
    </citation>
    <scope>NUCLEOTIDE SEQUENCE [LARGE SCALE GENOMIC DNA]</scope>
    <source>
        <strain evidence="1 2">CGMCC 1.12553</strain>
    </source>
</reference>
<accession>A0ABD5P8E7</accession>
<sequence>MVHLLVRHRVEDFEAWKAVFDDHMGMRKRFTEQSHRLFRSVGDPNELTLLFEFDDADRAREFVESEDLRLKMKEAGVEGRPEFSFLDHEETLETRRSPEAV</sequence>
<comment type="caution">
    <text evidence="1">The sequence shown here is derived from an EMBL/GenBank/DDBJ whole genome shotgun (WGS) entry which is preliminary data.</text>
</comment>
<proteinExistence type="predicted"/>
<keyword evidence="1" id="KW-0503">Monooxygenase</keyword>
<dbReference type="EMBL" id="JBHSDS010000003">
    <property type="protein sequence ID" value="MFC4356988.1"/>
    <property type="molecule type" value="Genomic_DNA"/>
</dbReference>
<dbReference type="RefSeq" id="WP_390208687.1">
    <property type="nucleotide sequence ID" value="NZ_JBHSDS010000003.1"/>
</dbReference>
<gene>
    <name evidence="1" type="ORF">ACFO0N_03385</name>
</gene>
<name>A0ABD5P8E7_9EURY</name>
<keyword evidence="2" id="KW-1185">Reference proteome</keyword>
<organism evidence="1 2">
    <name type="scientific">Halobium salinum</name>
    <dbReference type="NCBI Taxonomy" id="1364940"/>
    <lineage>
        <taxon>Archaea</taxon>
        <taxon>Methanobacteriati</taxon>
        <taxon>Methanobacteriota</taxon>
        <taxon>Stenosarchaea group</taxon>
        <taxon>Halobacteria</taxon>
        <taxon>Halobacteriales</taxon>
        <taxon>Haloferacaceae</taxon>
        <taxon>Halobium</taxon>
    </lineage>
</organism>
<evidence type="ECO:0000313" key="1">
    <source>
        <dbReference type="EMBL" id="MFC4356988.1"/>
    </source>
</evidence>
<dbReference type="Proteomes" id="UP001595921">
    <property type="component" value="Unassembled WGS sequence"/>
</dbReference>
<protein>
    <submittedName>
        <fullName evidence="1">Antibiotic biosynthesis monooxygenase</fullName>
    </submittedName>
</protein>
<dbReference type="AlphaFoldDB" id="A0ABD5P8E7"/>
<keyword evidence="1" id="KW-0560">Oxidoreductase</keyword>
<evidence type="ECO:0000313" key="2">
    <source>
        <dbReference type="Proteomes" id="UP001595921"/>
    </source>
</evidence>